<dbReference type="InterPro" id="IPR013328">
    <property type="entry name" value="6PGD_dom2"/>
</dbReference>
<evidence type="ECO:0000313" key="14">
    <source>
        <dbReference type="Proteomes" id="UP001652542"/>
    </source>
</evidence>
<dbReference type="PANTHER" id="PTHR21708">
    <property type="entry name" value="PROBABLE 2-DEHYDROPANTOATE 2-REDUCTASE"/>
    <property type="match status" value="1"/>
</dbReference>
<dbReference type="InterPro" id="IPR051402">
    <property type="entry name" value="KPR-Related"/>
</dbReference>
<dbReference type="Gene3D" id="1.10.1040.10">
    <property type="entry name" value="N-(1-d-carboxylethyl)-l-norvaline Dehydrogenase, domain 2"/>
    <property type="match status" value="1"/>
</dbReference>
<dbReference type="PANTHER" id="PTHR21708:SF26">
    <property type="entry name" value="2-DEHYDROPANTOATE 2-REDUCTASE"/>
    <property type="match status" value="1"/>
</dbReference>
<dbReference type="NCBIfam" id="TIGR00745">
    <property type="entry name" value="apbA_panE"/>
    <property type="match status" value="1"/>
</dbReference>
<organism evidence="13 14">
    <name type="scientific">Albidovulum marisflavi</name>
    <dbReference type="NCBI Taxonomy" id="2984159"/>
    <lineage>
        <taxon>Bacteria</taxon>
        <taxon>Pseudomonadati</taxon>
        <taxon>Pseudomonadota</taxon>
        <taxon>Alphaproteobacteria</taxon>
        <taxon>Rhodobacterales</taxon>
        <taxon>Paracoccaceae</taxon>
        <taxon>Albidovulum</taxon>
    </lineage>
</organism>
<dbReference type="Pfam" id="PF08546">
    <property type="entry name" value="ApbA_C"/>
    <property type="match status" value="1"/>
</dbReference>
<gene>
    <name evidence="13" type="ORF">OEW28_03485</name>
</gene>
<evidence type="ECO:0000256" key="9">
    <source>
        <dbReference type="ARBA" id="ARBA00048793"/>
    </source>
</evidence>
<dbReference type="InterPro" id="IPR013332">
    <property type="entry name" value="KPR_N"/>
</dbReference>
<evidence type="ECO:0000256" key="2">
    <source>
        <dbReference type="ARBA" id="ARBA00007870"/>
    </source>
</evidence>
<name>A0ABT2Z9J1_9RHOB</name>
<keyword evidence="7 10" id="KW-0560">Oxidoreductase</keyword>
<keyword evidence="6 10" id="KW-0521">NADP</keyword>
<dbReference type="Pfam" id="PF02558">
    <property type="entry name" value="ApbA"/>
    <property type="match status" value="1"/>
</dbReference>
<dbReference type="RefSeq" id="WP_263733324.1">
    <property type="nucleotide sequence ID" value="NZ_JAOWKY010000001.1"/>
</dbReference>
<evidence type="ECO:0000256" key="1">
    <source>
        <dbReference type="ARBA" id="ARBA00004994"/>
    </source>
</evidence>
<keyword evidence="14" id="KW-1185">Reference proteome</keyword>
<dbReference type="InterPro" id="IPR008927">
    <property type="entry name" value="6-PGluconate_DH-like_C_sf"/>
</dbReference>
<dbReference type="SUPFAM" id="SSF51735">
    <property type="entry name" value="NAD(P)-binding Rossmann-fold domains"/>
    <property type="match status" value="1"/>
</dbReference>
<dbReference type="EMBL" id="JAOWKY010000001">
    <property type="protein sequence ID" value="MCV2867685.1"/>
    <property type="molecule type" value="Genomic_DNA"/>
</dbReference>
<evidence type="ECO:0000313" key="13">
    <source>
        <dbReference type="EMBL" id="MCV2867685.1"/>
    </source>
</evidence>
<evidence type="ECO:0000256" key="7">
    <source>
        <dbReference type="ARBA" id="ARBA00023002"/>
    </source>
</evidence>
<evidence type="ECO:0000256" key="4">
    <source>
        <dbReference type="ARBA" id="ARBA00019465"/>
    </source>
</evidence>
<dbReference type="InterPro" id="IPR013752">
    <property type="entry name" value="KPA_reductase"/>
</dbReference>
<dbReference type="InterPro" id="IPR036291">
    <property type="entry name" value="NAD(P)-bd_dom_sf"/>
</dbReference>
<protein>
    <recommendedName>
        <fullName evidence="4 10">2-dehydropantoate 2-reductase</fullName>
        <ecNumber evidence="3 10">1.1.1.169</ecNumber>
    </recommendedName>
    <alternativeName>
        <fullName evidence="8 10">Ketopantoate reductase</fullName>
    </alternativeName>
</protein>
<evidence type="ECO:0000259" key="11">
    <source>
        <dbReference type="Pfam" id="PF02558"/>
    </source>
</evidence>
<comment type="catalytic activity">
    <reaction evidence="9 10">
        <text>(R)-pantoate + NADP(+) = 2-dehydropantoate + NADPH + H(+)</text>
        <dbReference type="Rhea" id="RHEA:16233"/>
        <dbReference type="ChEBI" id="CHEBI:11561"/>
        <dbReference type="ChEBI" id="CHEBI:15378"/>
        <dbReference type="ChEBI" id="CHEBI:15980"/>
        <dbReference type="ChEBI" id="CHEBI:57783"/>
        <dbReference type="ChEBI" id="CHEBI:58349"/>
        <dbReference type="EC" id="1.1.1.169"/>
    </reaction>
</comment>
<comment type="function">
    <text evidence="10">Catalyzes the NADPH-dependent reduction of ketopantoate into pantoic acid.</text>
</comment>
<evidence type="ECO:0000256" key="8">
    <source>
        <dbReference type="ARBA" id="ARBA00032024"/>
    </source>
</evidence>
<dbReference type="Proteomes" id="UP001652542">
    <property type="component" value="Unassembled WGS sequence"/>
</dbReference>
<dbReference type="SUPFAM" id="SSF48179">
    <property type="entry name" value="6-phosphogluconate dehydrogenase C-terminal domain-like"/>
    <property type="match status" value="1"/>
</dbReference>
<dbReference type="InterPro" id="IPR003710">
    <property type="entry name" value="ApbA"/>
</dbReference>
<evidence type="ECO:0000256" key="10">
    <source>
        <dbReference type="RuleBase" id="RU362068"/>
    </source>
</evidence>
<dbReference type="EC" id="1.1.1.169" evidence="3 10"/>
<dbReference type="Gene3D" id="3.40.50.720">
    <property type="entry name" value="NAD(P)-binding Rossmann-like Domain"/>
    <property type="match status" value="1"/>
</dbReference>
<evidence type="ECO:0000256" key="6">
    <source>
        <dbReference type="ARBA" id="ARBA00022857"/>
    </source>
</evidence>
<proteinExistence type="inferred from homology"/>
<evidence type="ECO:0000259" key="12">
    <source>
        <dbReference type="Pfam" id="PF08546"/>
    </source>
</evidence>
<evidence type="ECO:0000256" key="3">
    <source>
        <dbReference type="ARBA" id="ARBA00013014"/>
    </source>
</evidence>
<comment type="caution">
    <text evidence="13">The sequence shown here is derived from an EMBL/GenBank/DDBJ whole genome shotgun (WGS) entry which is preliminary data.</text>
</comment>
<keyword evidence="5 10" id="KW-0566">Pantothenate biosynthesis</keyword>
<feature type="domain" description="Ketopantoate reductase C-terminal" evidence="12">
    <location>
        <begin position="178"/>
        <end position="299"/>
    </location>
</feature>
<sequence>MKIAVMGAGALGGYFGGRLAAAGQEVTLIARGAHLAAIRERGLKILSPRGNLHVPAIPATDDPATVGPVDVIMFMVKNYDVESGARAIAPMLGPETMVVTCQNGVSAHERLGAIIGAGRVVPGVARIPADVPEPGVINHSAMWDTLVFGEADGQVTARVEGFRDAIVAAGATAVLPGNILHDLWRKFVSQATLASMTALTRLDLGPLRTNPDSRALFTAAMEETERVGRVAVPDLPGELVRKEWEILETLPDTMHASMLDDLNAGKRLEVDYLSGDVVRLGRKHGVPTPIHEVFLAALRPFKDGDPAGLAKDAVQEFRTRT</sequence>
<comment type="pathway">
    <text evidence="1 10">Cofactor biosynthesis; (R)-pantothenate biosynthesis; (R)-pantoate from 3-methyl-2-oxobutanoate: step 2/2.</text>
</comment>
<accession>A0ABT2Z9J1</accession>
<feature type="domain" description="Ketopantoate reductase N-terminal" evidence="11">
    <location>
        <begin position="3"/>
        <end position="152"/>
    </location>
</feature>
<comment type="similarity">
    <text evidence="2 10">Belongs to the ketopantoate reductase family.</text>
</comment>
<reference evidence="13 14" key="1">
    <citation type="submission" date="2022-10" db="EMBL/GenBank/DDBJ databases">
        <title>Defluviimonas sp. nov., isolated from ocean surface water.</title>
        <authorList>
            <person name="He W."/>
            <person name="Wang L."/>
            <person name="Zhang D.-F."/>
        </authorList>
    </citation>
    <scope>NUCLEOTIDE SEQUENCE [LARGE SCALE GENOMIC DNA]</scope>
    <source>
        <strain evidence="13 14">WL0002</strain>
    </source>
</reference>
<evidence type="ECO:0000256" key="5">
    <source>
        <dbReference type="ARBA" id="ARBA00022655"/>
    </source>
</evidence>